<dbReference type="Proteomes" id="UP000663838">
    <property type="component" value="Unassembled WGS sequence"/>
</dbReference>
<dbReference type="EMBL" id="CAJOBS010003224">
    <property type="protein sequence ID" value="CAF4849586.1"/>
    <property type="molecule type" value="Genomic_DNA"/>
</dbReference>
<reference evidence="2" key="1">
    <citation type="submission" date="2021-02" db="EMBL/GenBank/DDBJ databases">
        <authorList>
            <person name="Nowell W R."/>
        </authorList>
    </citation>
    <scope>NUCLEOTIDE SEQUENCE</scope>
</reference>
<evidence type="ECO:0000313" key="4">
    <source>
        <dbReference type="EMBL" id="CAF4589071.1"/>
    </source>
</evidence>
<dbReference type="EMBL" id="CAJNYV010006087">
    <property type="protein sequence ID" value="CAF3800696.1"/>
    <property type="molecule type" value="Genomic_DNA"/>
</dbReference>
<evidence type="ECO:0008006" key="8">
    <source>
        <dbReference type="Google" id="ProtNLM"/>
    </source>
</evidence>
<name>A0A818Z4V2_9BILA</name>
<comment type="caution">
    <text evidence="2">The sequence shown here is derived from an EMBL/GenBank/DDBJ whole genome shotgun (WGS) entry which is preliminary data.</text>
</comment>
<dbReference type="SUPFAM" id="SSF56399">
    <property type="entry name" value="ADP-ribosylation"/>
    <property type="match status" value="1"/>
</dbReference>
<dbReference type="EMBL" id="CAJNYU010001368">
    <property type="protein sequence ID" value="CAF3429596.1"/>
    <property type="molecule type" value="Genomic_DNA"/>
</dbReference>
<dbReference type="EMBL" id="CAJOBQ010002999">
    <property type="protein sequence ID" value="CAF4589071.1"/>
    <property type="molecule type" value="Genomic_DNA"/>
</dbReference>
<dbReference type="Gene3D" id="3.90.228.10">
    <property type="match status" value="1"/>
</dbReference>
<evidence type="ECO:0000313" key="3">
    <source>
        <dbReference type="EMBL" id="CAF3800696.1"/>
    </source>
</evidence>
<dbReference type="Proteomes" id="UP000663872">
    <property type="component" value="Unassembled WGS sequence"/>
</dbReference>
<dbReference type="Proteomes" id="UP000663865">
    <property type="component" value="Unassembled WGS sequence"/>
</dbReference>
<dbReference type="Proteomes" id="UP000663869">
    <property type="component" value="Unassembled WGS sequence"/>
</dbReference>
<dbReference type="AlphaFoldDB" id="A0A818Z4V2"/>
<protein>
    <recommendedName>
        <fullName evidence="8">PARP catalytic domain-containing protein</fullName>
    </recommendedName>
</protein>
<dbReference type="Proteomes" id="UP000663862">
    <property type="component" value="Unassembled WGS sequence"/>
</dbReference>
<organism evidence="2 7">
    <name type="scientific">Rotaria socialis</name>
    <dbReference type="NCBI Taxonomy" id="392032"/>
    <lineage>
        <taxon>Eukaryota</taxon>
        <taxon>Metazoa</taxon>
        <taxon>Spiralia</taxon>
        <taxon>Gnathifera</taxon>
        <taxon>Rotifera</taxon>
        <taxon>Eurotatoria</taxon>
        <taxon>Bdelloidea</taxon>
        <taxon>Philodinida</taxon>
        <taxon>Philodinidae</taxon>
        <taxon>Rotaria</taxon>
    </lineage>
</organism>
<evidence type="ECO:0000313" key="2">
    <source>
        <dbReference type="EMBL" id="CAF3764918.1"/>
    </source>
</evidence>
<evidence type="ECO:0000313" key="5">
    <source>
        <dbReference type="EMBL" id="CAF4656129.1"/>
    </source>
</evidence>
<evidence type="ECO:0000313" key="6">
    <source>
        <dbReference type="EMBL" id="CAF4849586.1"/>
    </source>
</evidence>
<dbReference type="Proteomes" id="UP000663848">
    <property type="component" value="Unassembled WGS sequence"/>
</dbReference>
<evidence type="ECO:0000313" key="1">
    <source>
        <dbReference type="EMBL" id="CAF3429596.1"/>
    </source>
</evidence>
<accession>A0A818Z4V2</accession>
<dbReference type="EMBL" id="CAJOBR010002089">
    <property type="protein sequence ID" value="CAF4656129.1"/>
    <property type="molecule type" value="Genomic_DNA"/>
</dbReference>
<proteinExistence type="predicted"/>
<dbReference type="EMBL" id="CAJNYT010005670">
    <property type="protein sequence ID" value="CAF3764918.1"/>
    <property type="molecule type" value="Genomic_DNA"/>
</dbReference>
<gene>
    <name evidence="1" type="ORF">FME351_LOCUS11690</name>
    <name evidence="2" type="ORF">GRG538_LOCUS32161</name>
    <name evidence="3" type="ORF">KIK155_LOCUS32415</name>
    <name evidence="5" type="ORF">QYT958_LOCUS15183</name>
    <name evidence="6" type="ORF">TOA249_LOCUS26770</name>
    <name evidence="4" type="ORF">TSG867_LOCUS27081</name>
</gene>
<sequence>MFHAFDFKPLRRYKSGTDKTYIGFHQTKPEYAIGIAKTGFRISSTPPQMLGFGVYFARSFKDTGGKARSSGAFICAEVNMKRVRVVNYSELCEVQNTDAWWNEYDTIYYAHEQENRDEFCVKDPAQILNWIIIIDDDRLRRYGLDTDFNNTCCNCI</sequence>
<evidence type="ECO:0000313" key="7">
    <source>
        <dbReference type="Proteomes" id="UP000663872"/>
    </source>
</evidence>